<protein>
    <submittedName>
        <fullName evidence="2">Uncharacterized protein</fullName>
    </submittedName>
</protein>
<dbReference type="Proteomes" id="UP000255467">
    <property type="component" value="Unassembled WGS sequence"/>
</dbReference>
<evidence type="ECO:0000313" key="3">
    <source>
        <dbReference type="Proteomes" id="UP000255467"/>
    </source>
</evidence>
<gene>
    <name evidence="2" type="ORF">NCTC1934_00977</name>
</gene>
<sequence>MDTGSGIATLFQALAHVLTSGSSTSVTPGTPTPTPTPTT</sequence>
<feature type="compositionally biased region" description="Low complexity" evidence="1">
    <location>
        <begin position="20"/>
        <end position="29"/>
    </location>
</feature>
<proteinExistence type="predicted"/>
<feature type="region of interest" description="Disordered" evidence="1">
    <location>
        <begin position="20"/>
        <end position="39"/>
    </location>
</feature>
<evidence type="ECO:0000256" key="1">
    <source>
        <dbReference type="SAM" id="MobiDB-lite"/>
    </source>
</evidence>
<evidence type="ECO:0000313" key="2">
    <source>
        <dbReference type="EMBL" id="SUA73535.1"/>
    </source>
</evidence>
<feature type="compositionally biased region" description="Pro residues" evidence="1">
    <location>
        <begin position="30"/>
        <end position="39"/>
    </location>
</feature>
<name>A0A378Y8I8_9NOCA</name>
<dbReference type="EMBL" id="UGRY01000002">
    <property type="protein sequence ID" value="SUA73535.1"/>
    <property type="molecule type" value="Genomic_DNA"/>
</dbReference>
<dbReference type="STRING" id="1406858.GCA_000710895_00059"/>
<keyword evidence="3" id="KW-1185">Reference proteome</keyword>
<organism evidence="2 3">
    <name type="scientific">Nocardia otitidiscaviarum</name>
    <dbReference type="NCBI Taxonomy" id="1823"/>
    <lineage>
        <taxon>Bacteria</taxon>
        <taxon>Bacillati</taxon>
        <taxon>Actinomycetota</taxon>
        <taxon>Actinomycetes</taxon>
        <taxon>Mycobacteriales</taxon>
        <taxon>Nocardiaceae</taxon>
        <taxon>Nocardia</taxon>
    </lineage>
</organism>
<reference evidence="2 3" key="1">
    <citation type="submission" date="2018-06" db="EMBL/GenBank/DDBJ databases">
        <authorList>
            <consortium name="Pathogen Informatics"/>
            <person name="Doyle S."/>
        </authorList>
    </citation>
    <scope>NUCLEOTIDE SEQUENCE [LARGE SCALE GENOMIC DNA]</scope>
    <source>
        <strain evidence="2 3">NCTC1934</strain>
    </source>
</reference>
<accession>A0A378Y8I8</accession>
<dbReference type="AlphaFoldDB" id="A0A378Y8I8"/>